<evidence type="ECO:0000313" key="2">
    <source>
        <dbReference type="EMBL" id="SGY14004.1"/>
    </source>
</evidence>
<gene>
    <name evidence="2" type="primary">BQ5605_C010g06024</name>
    <name evidence="2" type="ORF">BQ5605_C010G06024</name>
</gene>
<feature type="region of interest" description="Disordered" evidence="1">
    <location>
        <begin position="1"/>
        <end position="20"/>
    </location>
</feature>
<dbReference type="AlphaFoldDB" id="A0A2X0MJJ6"/>
<reference evidence="2 3" key="1">
    <citation type="submission" date="2016-11" db="EMBL/GenBank/DDBJ databases">
        <authorList>
            <person name="Jaros S."/>
            <person name="Januszkiewicz K."/>
            <person name="Wedrychowicz H."/>
        </authorList>
    </citation>
    <scope>NUCLEOTIDE SEQUENCE [LARGE SCALE GENOMIC DNA]</scope>
</reference>
<accession>A0A2X0MJJ6</accession>
<proteinExistence type="predicted"/>
<sequence>MCNLWGMGASSRVPPGNECGPASAARRAGIGDVHSILLCQFSPAPKSLLSLTGASLQHLINYERLNPFDKVPTLLFIFKQARRRFHS</sequence>
<name>A0A2X0MJJ6_9BASI</name>
<evidence type="ECO:0000313" key="3">
    <source>
        <dbReference type="Proteomes" id="UP000249464"/>
    </source>
</evidence>
<organism evidence="2 3">
    <name type="scientific">Microbotryum silenes-dioicae</name>
    <dbReference type="NCBI Taxonomy" id="796604"/>
    <lineage>
        <taxon>Eukaryota</taxon>
        <taxon>Fungi</taxon>
        <taxon>Dikarya</taxon>
        <taxon>Basidiomycota</taxon>
        <taxon>Pucciniomycotina</taxon>
        <taxon>Microbotryomycetes</taxon>
        <taxon>Microbotryales</taxon>
        <taxon>Microbotryaceae</taxon>
        <taxon>Microbotryum</taxon>
    </lineage>
</organism>
<evidence type="ECO:0000256" key="1">
    <source>
        <dbReference type="SAM" id="MobiDB-lite"/>
    </source>
</evidence>
<keyword evidence="3" id="KW-1185">Reference proteome</keyword>
<protein>
    <submittedName>
        <fullName evidence="2">BQ5605_C010g06024 protein</fullName>
    </submittedName>
</protein>
<dbReference type="EMBL" id="FQNC01000012">
    <property type="protein sequence ID" value="SGY14004.1"/>
    <property type="molecule type" value="Genomic_DNA"/>
</dbReference>
<dbReference type="Proteomes" id="UP000249464">
    <property type="component" value="Unassembled WGS sequence"/>
</dbReference>